<evidence type="ECO:0000313" key="1">
    <source>
        <dbReference type="EMBL" id="OHV41469.1"/>
    </source>
</evidence>
<evidence type="ECO:0008006" key="3">
    <source>
        <dbReference type="Google" id="ProtNLM"/>
    </source>
</evidence>
<dbReference type="NCBIfam" id="TIGR02913">
    <property type="entry name" value="HAF_rpt"/>
    <property type="match status" value="3"/>
</dbReference>
<comment type="caution">
    <text evidence="1">The sequence shown here is derived from an EMBL/GenBank/DDBJ whole genome shotgun (WGS) entry which is preliminary data.</text>
</comment>
<dbReference type="AlphaFoldDB" id="A0A1S1R6V2"/>
<organism evidence="1 2">
    <name type="scientific">Parafrankia soli</name>
    <dbReference type="NCBI Taxonomy" id="2599596"/>
    <lineage>
        <taxon>Bacteria</taxon>
        <taxon>Bacillati</taxon>
        <taxon>Actinomycetota</taxon>
        <taxon>Actinomycetes</taxon>
        <taxon>Frankiales</taxon>
        <taxon>Frankiaceae</taxon>
        <taxon>Parafrankia</taxon>
    </lineage>
</organism>
<reference evidence="2" key="1">
    <citation type="submission" date="2016-07" db="EMBL/GenBank/DDBJ databases">
        <title>Frankia sp. NRRL B-16219 Genome sequencing.</title>
        <authorList>
            <person name="Ghodhbane-Gtari F."/>
            <person name="Swanson E."/>
            <person name="Gueddou A."/>
            <person name="Louati M."/>
            <person name="Nouioui I."/>
            <person name="Hezbri K."/>
            <person name="Abebe-Akele F."/>
            <person name="Simpson S."/>
            <person name="Morris K."/>
            <person name="Thomas K."/>
            <person name="Gtari M."/>
            <person name="Tisa L.S."/>
        </authorList>
    </citation>
    <scope>NUCLEOTIDE SEQUENCE [LARGE SCALE GENOMIC DNA]</scope>
    <source>
        <strain evidence="2">NRRL B-16219</strain>
    </source>
</reference>
<dbReference type="EMBL" id="MAXA01000053">
    <property type="protein sequence ID" value="OHV41469.1"/>
    <property type="molecule type" value="Genomic_DNA"/>
</dbReference>
<dbReference type="Proteomes" id="UP000179769">
    <property type="component" value="Unassembled WGS sequence"/>
</dbReference>
<dbReference type="InterPro" id="IPR014262">
    <property type="entry name" value="HAF_rpt"/>
</dbReference>
<proteinExistence type="predicted"/>
<evidence type="ECO:0000313" key="2">
    <source>
        <dbReference type="Proteomes" id="UP000179769"/>
    </source>
</evidence>
<sequence length="344" mass="35478">MLIPAPQPWPGRVVCSDRSGLCAGYWQSSPYSVVGFLWRGGRLQQLPGGSRPTAINEHGVIIGDIIGRYDRQAFSWVDGKWQPLGFLGGTDTIGGWTSSAAAVNTFGVIVGTSSTDSGNSHAYRLTAGRMQDLGALGGSYSSAAAINDSGLVVGSSQRQDGSTHAFAWSNGKIRDLGTLGGSESQAVAVNNAGQIIGSGLTAAGAWHAFLWQRGHMTDLGVLPGDGVSEAVALTSRGEVLVRSIGAHPRGFLWSAGRRIELGPAASGFDPVGLNERGLVAGTMSTPSGPHAATWYRGTLTDHGTLGGPYSDVAAVTAGNMLVGSATTADLFPHAAVWPAKPEQP</sequence>
<name>A0A1S1R6V2_9ACTN</name>
<protein>
    <recommendedName>
        <fullName evidence="3">HAF repeat-containing protein</fullName>
    </recommendedName>
</protein>
<accession>A0A1S1R6V2</accession>
<gene>
    <name evidence="1" type="ORF">BBK14_32155</name>
</gene>
<keyword evidence="2" id="KW-1185">Reference proteome</keyword>